<gene>
    <name evidence="1" type="ORF">Patl1_05889</name>
</gene>
<protein>
    <submittedName>
        <fullName evidence="1">Uncharacterized protein</fullName>
    </submittedName>
</protein>
<dbReference type="EMBL" id="CM047899">
    <property type="protein sequence ID" value="KAJ0102657.1"/>
    <property type="molecule type" value="Genomic_DNA"/>
</dbReference>
<accession>A0ACC1BUP2</accession>
<evidence type="ECO:0000313" key="1">
    <source>
        <dbReference type="EMBL" id="KAJ0102657.1"/>
    </source>
</evidence>
<reference evidence="2" key="1">
    <citation type="journal article" date="2023" name="G3 (Bethesda)">
        <title>Genome assembly and association tests identify interacting loci associated with vigor, precocity, and sex in interspecific pistachio rootstocks.</title>
        <authorList>
            <person name="Palmer W."/>
            <person name="Jacygrad E."/>
            <person name="Sagayaradj S."/>
            <person name="Cavanaugh K."/>
            <person name="Han R."/>
            <person name="Bertier L."/>
            <person name="Beede B."/>
            <person name="Kafkas S."/>
            <person name="Golino D."/>
            <person name="Preece J."/>
            <person name="Michelmore R."/>
        </authorList>
    </citation>
    <scope>NUCLEOTIDE SEQUENCE [LARGE SCALE GENOMIC DNA]</scope>
</reference>
<keyword evidence="2" id="KW-1185">Reference proteome</keyword>
<proteinExistence type="predicted"/>
<dbReference type="Proteomes" id="UP001164250">
    <property type="component" value="Chromosome 3"/>
</dbReference>
<organism evidence="1 2">
    <name type="scientific">Pistacia atlantica</name>
    <dbReference type="NCBI Taxonomy" id="434234"/>
    <lineage>
        <taxon>Eukaryota</taxon>
        <taxon>Viridiplantae</taxon>
        <taxon>Streptophyta</taxon>
        <taxon>Embryophyta</taxon>
        <taxon>Tracheophyta</taxon>
        <taxon>Spermatophyta</taxon>
        <taxon>Magnoliopsida</taxon>
        <taxon>eudicotyledons</taxon>
        <taxon>Gunneridae</taxon>
        <taxon>Pentapetalae</taxon>
        <taxon>rosids</taxon>
        <taxon>malvids</taxon>
        <taxon>Sapindales</taxon>
        <taxon>Anacardiaceae</taxon>
        <taxon>Pistacia</taxon>
    </lineage>
</organism>
<sequence>MDQVHTLMTMDSTVNSTINSSINSISICEIGCSDIARDFWFSEESVYWCLKEAYVKAIGSGVAYRLDKVEFHHTDWTNISVKIDGEAMTEWRFWLFELGRRHWVSIAKGHPRSATENYKRALARIDFNEENYSKGLHLPNTPFVMRTVEQLVSLLQKANGIPDAYTTC</sequence>
<name>A0ACC1BUP2_9ROSI</name>
<comment type="caution">
    <text evidence="1">The sequence shown here is derived from an EMBL/GenBank/DDBJ whole genome shotgun (WGS) entry which is preliminary data.</text>
</comment>
<evidence type="ECO:0000313" key="2">
    <source>
        <dbReference type="Proteomes" id="UP001164250"/>
    </source>
</evidence>